<feature type="region of interest" description="Disordered" evidence="1">
    <location>
        <begin position="254"/>
        <end position="322"/>
    </location>
</feature>
<proteinExistence type="predicted"/>
<dbReference type="InterPro" id="IPR051532">
    <property type="entry name" value="Ester_Hydrolysis_Enzymes"/>
</dbReference>
<organism evidence="4 5">
    <name type="scientific">Cymbomonas tetramitiformis</name>
    <dbReference type="NCBI Taxonomy" id="36881"/>
    <lineage>
        <taxon>Eukaryota</taxon>
        <taxon>Viridiplantae</taxon>
        <taxon>Chlorophyta</taxon>
        <taxon>Pyramimonadophyceae</taxon>
        <taxon>Pyramimonadales</taxon>
        <taxon>Pyramimonadaceae</taxon>
        <taxon>Cymbomonas</taxon>
    </lineage>
</organism>
<feature type="compositionally biased region" description="Pro residues" evidence="1">
    <location>
        <begin position="277"/>
        <end position="287"/>
    </location>
</feature>
<evidence type="ECO:0000259" key="3">
    <source>
        <dbReference type="Pfam" id="PF13472"/>
    </source>
</evidence>
<dbReference type="SUPFAM" id="SSF52266">
    <property type="entry name" value="SGNH hydrolase"/>
    <property type="match status" value="1"/>
</dbReference>
<dbReference type="Pfam" id="PF13472">
    <property type="entry name" value="Lipase_GDSL_2"/>
    <property type="match status" value="1"/>
</dbReference>
<reference evidence="4 5" key="1">
    <citation type="journal article" date="2015" name="Genome Biol. Evol.">
        <title>Comparative Genomics of a Bacterivorous Green Alga Reveals Evolutionary Causalities and Consequences of Phago-Mixotrophic Mode of Nutrition.</title>
        <authorList>
            <person name="Burns J.A."/>
            <person name="Paasch A."/>
            <person name="Narechania A."/>
            <person name="Kim E."/>
        </authorList>
    </citation>
    <scope>NUCLEOTIDE SEQUENCE [LARGE SCALE GENOMIC DNA]</scope>
    <source>
        <strain evidence="4 5">PLY_AMNH</strain>
    </source>
</reference>
<keyword evidence="2" id="KW-0472">Membrane</keyword>
<evidence type="ECO:0000313" key="4">
    <source>
        <dbReference type="EMBL" id="KAK3257527.1"/>
    </source>
</evidence>
<keyword evidence="5" id="KW-1185">Reference proteome</keyword>
<evidence type="ECO:0000256" key="2">
    <source>
        <dbReference type="SAM" id="Phobius"/>
    </source>
</evidence>
<dbReference type="GO" id="GO:0004622">
    <property type="term" value="F:phosphatidylcholine lysophospholipase activity"/>
    <property type="evidence" value="ECO:0007669"/>
    <property type="project" value="TreeGrafter"/>
</dbReference>
<feature type="domain" description="SGNH hydrolase-type esterase" evidence="3">
    <location>
        <begin position="44"/>
        <end position="236"/>
    </location>
</feature>
<gene>
    <name evidence="4" type="ORF">CYMTET_33389</name>
</gene>
<dbReference type="InterPro" id="IPR013830">
    <property type="entry name" value="SGNH_hydro"/>
</dbReference>
<dbReference type="PANTHER" id="PTHR30383:SF5">
    <property type="entry name" value="SGNH HYDROLASE-TYPE ESTERASE DOMAIN-CONTAINING PROTEIN"/>
    <property type="match status" value="1"/>
</dbReference>
<dbReference type="Proteomes" id="UP001190700">
    <property type="component" value="Unassembled WGS sequence"/>
</dbReference>
<keyword evidence="2" id="KW-1133">Transmembrane helix</keyword>
<dbReference type="EMBL" id="LGRX02020406">
    <property type="protein sequence ID" value="KAK3257527.1"/>
    <property type="molecule type" value="Genomic_DNA"/>
</dbReference>
<feature type="compositionally biased region" description="Pro residues" evidence="1">
    <location>
        <begin position="258"/>
        <end position="267"/>
    </location>
</feature>
<feature type="compositionally biased region" description="Low complexity" evidence="1">
    <location>
        <begin position="288"/>
        <end position="319"/>
    </location>
</feature>
<dbReference type="InterPro" id="IPR036514">
    <property type="entry name" value="SGNH_hydro_sf"/>
</dbReference>
<name>A0AAE0FCY1_9CHLO</name>
<evidence type="ECO:0000256" key="1">
    <source>
        <dbReference type="SAM" id="MobiDB-lite"/>
    </source>
</evidence>
<accession>A0AAE0FCY1</accession>
<protein>
    <recommendedName>
        <fullName evidence="3">SGNH hydrolase-type esterase domain-containing protein</fullName>
    </recommendedName>
</protein>
<keyword evidence="2" id="KW-0812">Transmembrane</keyword>
<feature type="transmembrane region" description="Helical" evidence="2">
    <location>
        <begin position="350"/>
        <end position="368"/>
    </location>
</feature>
<dbReference type="PANTHER" id="PTHR30383">
    <property type="entry name" value="THIOESTERASE 1/PROTEASE 1/LYSOPHOSPHOLIPASE L1"/>
    <property type="match status" value="1"/>
</dbReference>
<dbReference type="AlphaFoldDB" id="A0AAE0FCY1"/>
<dbReference type="Gene3D" id="3.40.50.1110">
    <property type="entry name" value="SGNH hydrolase"/>
    <property type="match status" value="1"/>
</dbReference>
<evidence type="ECO:0000313" key="5">
    <source>
        <dbReference type="Proteomes" id="UP001190700"/>
    </source>
</evidence>
<sequence length="401" mass="42376">MALALALAKADGVTRASGALDDLHMTCSQQRSERKCAEYCQDSIGDSITWGQGSTSIWRKSYPMLLKAKLGEGYWVGNYGKQSATASRSGDLPMYDQNEFQSSRFVMPNIIVIMLGTNDAKTANWNQAAYAEGMTTIIQTFLDKESVTSVFVAEPPPVYEDGAYGIQADVVNQMAGSPVGTGFVADIVKAMDSPRVFLVDVYSKLGGAKNSEQDMFYGNDTTGGNDGIHPTDLGHAGIFEAVFNALVKEKAVNLSEPMSPPPGPVPTPIHVLLAQNSPPPSTSPSPQPSSSAPPSKGLPSPSTKASPPLTKSSPPSKNLSKAEEEFDKAFGVEEASGDFVASSSSYSNTGIFYVALAVPAALLVLAGVRTWQARKASTDSSGAPKVVHSDYGSMQDEINAL</sequence>
<comment type="caution">
    <text evidence="4">The sequence shown here is derived from an EMBL/GenBank/DDBJ whole genome shotgun (WGS) entry which is preliminary data.</text>
</comment>